<feature type="domain" description="Phosphotransferase system EIIC" evidence="9">
    <location>
        <begin position="13"/>
        <end position="345"/>
    </location>
</feature>
<evidence type="ECO:0000256" key="5">
    <source>
        <dbReference type="ARBA" id="ARBA00022692"/>
    </source>
</evidence>
<evidence type="ECO:0000256" key="8">
    <source>
        <dbReference type="SAM" id="Phobius"/>
    </source>
</evidence>
<evidence type="ECO:0000256" key="3">
    <source>
        <dbReference type="ARBA" id="ARBA00022475"/>
    </source>
</evidence>
<feature type="transmembrane region" description="Helical" evidence="8">
    <location>
        <begin position="212"/>
        <end position="231"/>
    </location>
</feature>
<proteinExistence type="predicted"/>
<keyword evidence="4" id="KW-0762">Sugar transport</keyword>
<accession>A0A6V7RBM9</accession>
<evidence type="ECO:0000256" key="4">
    <source>
        <dbReference type="ARBA" id="ARBA00022597"/>
    </source>
</evidence>
<evidence type="ECO:0000259" key="9">
    <source>
        <dbReference type="Pfam" id="PF13303"/>
    </source>
</evidence>
<feature type="transmembrane region" description="Helical" evidence="8">
    <location>
        <begin position="108"/>
        <end position="126"/>
    </location>
</feature>
<gene>
    <name evidence="10" type="ORF">JEOPIN946_00823</name>
</gene>
<feature type="transmembrane region" description="Helical" evidence="8">
    <location>
        <begin position="12"/>
        <end position="33"/>
    </location>
</feature>
<keyword evidence="11" id="KW-1185">Reference proteome</keyword>
<feature type="transmembrane region" description="Helical" evidence="8">
    <location>
        <begin position="76"/>
        <end position="96"/>
    </location>
</feature>
<dbReference type="Proteomes" id="UP000588186">
    <property type="component" value="Unassembled WGS sequence"/>
</dbReference>
<keyword evidence="7 8" id="KW-0472">Membrane</keyword>
<keyword evidence="6 8" id="KW-1133">Transmembrane helix</keyword>
<feature type="transmembrane region" description="Helical" evidence="8">
    <location>
        <begin position="252"/>
        <end position="276"/>
    </location>
</feature>
<feature type="transmembrane region" description="Helical" evidence="8">
    <location>
        <begin position="176"/>
        <end position="200"/>
    </location>
</feature>
<evidence type="ECO:0000256" key="6">
    <source>
        <dbReference type="ARBA" id="ARBA00022989"/>
    </source>
</evidence>
<dbReference type="GO" id="GO:0005886">
    <property type="term" value="C:plasma membrane"/>
    <property type="evidence" value="ECO:0007669"/>
    <property type="project" value="UniProtKB-SubCell"/>
</dbReference>
<dbReference type="Pfam" id="PF13303">
    <property type="entry name" value="PTS_EIIC_2"/>
    <property type="match status" value="1"/>
</dbReference>
<evidence type="ECO:0000256" key="7">
    <source>
        <dbReference type="ARBA" id="ARBA00023136"/>
    </source>
</evidence>
<name>A0A6V7RBM9_9BACL</name>
<feature type="transmembrane region" description="Helical" evidence="8">
    <location>
        <begin position="310"/>
        <end position="328"/>
    </location>
</feature>
<feature type="transmembrane region" description="Helical" evidence="8">
    <location>
        <begin position="45"/>
        <end position="70"/>
    </location>
</feature>
<keyword evidence="5 8" id="KW-0812">Transmembrane</keyword>
<keyword evidence="2" id="KW-0813">Transport</keyword>
<evidence type="ECO:0000256" key="2">
    <source>
        <dbReference type="ARBA" id="ARBA00022448"/>
    </source>
</evidence>
<sequence length="348" mass="36646">MIEQQTVKSFFFNILNGMALGIVIALIPGALLGEIFKFLARYSDIFTILGSFLTMFSIGASLIIGVLAGLNLKFNAPQTVILAGAGFIGSGALKVTPDGFLATGMGDLINVLFTLFISAGIILFIGNRLGSLNIVLLPVFGGIIPGAIGQFILPYSKLVTGALGNTIAHFTELNPLLMTILIATTYTLLLVTPISLVAVATVTSLSGLASGAANLGIVAACYVFLFGAIGVNNRGTITALAIGTAKMMMANYFKHPIIAVPLLINGIVIGAIGYFMNIQGTPMSAGFGYTGLVGPINSLQFMDGETTMNILKLAVAYFIVPFPFAYIINKLCLKYLPGYNKEIFIFKG</sequence>
<dbReference type="GO" id="GO:0009401">
    <property type="term" value="P:phosphoenolpyruvate-dependent sugar phosphotransferase system"/>
    <property type="evidence" value="ECO:0007669"/>
    <property type="project" value="InterPro"/>
</dbReference>
<evidence type="ECO:0000313" key="11">
    <source>
        <dbReference type="Proteomes" id="UP000588186"/>
    </source>
</evidence>
<organism evidence="10 11">
    <name type="scientific">Phocicoccus pinnipedialis</name>
    <dbReference type="NCBI Taxonomy" id="110845"/>
    <lineage>
        <taxon>Bacteria</taxon>
        <taxon>Bacillati</taxon>
        <taxon>Bacillota</taxon>
        <taxon>Bacilli</taxon>
        <taxon>Bacillales</taxon>
        <taxon>Salinicoccaceae</taxon>
        <taxon>Phocicoccus</taxon>
    </lineage>
</organism>
<evidence type="ECO:0000313" key="10">
    <source>
        <dbReference type="EMBL" id="CAD2074736.1"/>
    </source>
</evidence>
<dbReference type="InterPro" id="IPR003352">
    <property type="entry name" value="PTS_EIIC"/>
</dbReference>
<comment type="subcellular location">
    <subcellularLocation>
        <location evidence="1">Cell membrane</location>
        <topology evidence="1">Multi-pass membrane protein</topology>
    </subcellularLocation>
</comment>
<keyword evidence="3" id="KW-1003">Cell membrane</keyword>
<evidence type="ECO:0000256" key="1">
    <source>
        <dbReference type="ARBA" id="ARBA00004651"/>
    </source>
</evidence>
<feature type="transmembrane region" description="Helical" evidence="8">
    <location>
        <begin position="132"/>
        <end position="155"/>
    </location>
</feature>
<dbReference type="EMBL" id="CAJEWB010000008">
    <property type="protein sequence ID" value="CAD2074736.1"/>
    <property type="molecule type" value="Genomic_DNA"/>
</dbReference>
<dbReference type="RefSeq" id="WP_186077125.1">
    <property type="nucleotide sequence ID" value="NZ_CAJEWB010000008.1"/>
</dbReference>
<reference evidence="10 11" key="1">
    <citation type="submission" date="2020-07" db="EMBL/GenBank/DDBJ databases">
        <authorList>
            <person name="Criscuolo A."/>
        </authorList>
    </citation>
    <scope>NUCLEOTIDE SEQUENCE [LARGE SCALE GENOMIC DNA]</scope>
    <source>
        <strain evidence="10">CIP107946</strain>
    </source>
</reference>
<comment type="caution">
    <text evidence="10">The sequence shown here is derived from an EMBL/GenBank/DDBJ whole genome shotgun (WGS) entry which is preliminary data.</text>
</comment>
<dbReference type="GO" id="GO:0008982">
    <property type="term" value="F:protein-N(PI)-phosphohistidine-sugar phosphotransferase activity"/>
    <property type="evidence" value="ECO:0007669"/>
    <property type="project" value="InterPro"/>
</dbReference>
<protein>
    <recommendedName>
        <fullName evidence="9">Phosphotransferase system EIIC domain-containing protein</fullName>
    </recommendedName>
</protein>
<dbReference type="AlphaFoldDB" id="A0A6V7RBM9"/>